<feature type="compositionally biased region" description="Basic and acidic residues" evidence="1">
    <location>
        <begin position="10"/>
        <end position="19"/>
    </location>
</feature>
<evidence type="ECO:0000313" key="3">
    <source>
        <dbReference type="Proteomes" id="UP000002640"/>
    </source>
</evidence>
<name>G5A817_PHYSP</name>
<dbReference type="InParanoid" id="G5A817"/>
<dbReference type="KEGG" id="psoj:PHYSODRAFT_339915"/>
<evidence type="ECO:0000256" key="1">
    <source>
        <dbReference type="SAM" id="MobiDB-lite"/>
    </source>
</evidence>
<dbReference type="GeneID" id="20647818"/>
<sequence length="190" mass="21676">MLGTSPPTKLRTDARRSSNKDQPTSEQQAPSVEETKLRIHRNRRRIYQQRYRKKLCGRETTYEEEVAQLGGIPTQPTSWQVVAEYYSLFRNGLKPLVVTSDVSSECVQETHVQKRFLQANMTPDVATNSGLGVAALLAEWERLRVCYPDLRVKLVSLNHGEGDAMRAMSQRFVTITEQTLRNAFQHLING</sequence>
<reference evidence="2 3" key="1">
    <citation type="journal article" date="2006" name="Science">
        <title>Phytophthora genome sequences uncover evolutionary origins and mechanisms of pathogenesis.</title>
        <authorList>
            <person name="Tyler B.M."/>
            <person name="Tripathy S."/>
            <person name="Zhang X."/>
            <person name="Dehal P."/>
            <person name="Jiang R.H."/>
            <person name="Aerts A."/>
            <person name="Arredondo F.D."/>
            <person name="Baxter L."/>
            <person name="Bensasson D."/>
            <person name="Beynon J.L."/>
            <person name="Chapman J."/>
            <person name="Damasceno C.M."/>
            <person name="Dorrance A.E."/>
            <person name="Dou D."/>
            <person name="Dickerman A.W."/>
            <person name="Dubchak I.L."/>
            <person name="Garbelotto M."/>
            <person name="Gijzen M."/>
            <person name="Gordon S.G."/>
            <person name="Govers F."/>
            <person name="Grunwald N.J."/>
            <person name="Huang W."/>
            <person name="Ivors K.L."/>
            <person name="Jones R.W."/>
            <person name="Kamoun S."/>
            <person name="Krampis K."/>
            <person name="Lamour K.H."/>
            <person name="Lee M.K."/>
            <person name="McDonald W.H."/>
            <person name="Medina M."/>
            <person name="Meijer H.J."/>
            <person name="Nordberg E.K."/>
            <person name="Maclean D.J."/>
            <person name="Ospina-Giraldo M.D."/>
            <person name="Morris P.F."/>
            <person name="Phuntumart V."/>
            <person name="Putnam N.H."/>
            <person name="Rash S."/>
            <person name="Rose J.K."/>
            <person name="Sakihama Y."/>
            <person name="Salamov A.A."/>
            <person name="Savidor A."/>
            <person name="Scheuring C.F."/>
            <person name="Smith B.M."/>
            <person name="Sobral B.W."/>
            <person name="Terry A."/>
            <person name="Torto-Alalibo T.A."/>
            <person name="Win J."/>
            <person name="Xu Z."/>
            <person name="Zhang H."/>
            <person name="Grigoriev I.V."/>
            <person name="Rokhsar D.S."/>
            <person name="Boore J.L."/>
        </authorList>
    </citation>
    <scope>NUCLEOTIDE SEQUENCE [LARGE SCALE GENOMIC DNA]</scope>
    <source>
        <strain evidence="2 3">P6497</strain>
    </source>
</reference>
<evidence type="ECO:0000313" key="2">
    <source>
        <dbReference type="EMBL" id="EGZ08043.1"/>
    </source>
</evidence>
<dbReference type="Proteomes" id="UP000002640">
    <property type="component" value="Unassembled WGS sequence"/>
</dbReference>
<dbReference type="RefSeq" id="XP_009536215.1">
    <property type="nucleotide sequence ID" value="XM_009537920.1"/>
</dbReference>
<keyword evidence="3" id="KW-1185">Reference proteome</keyword>
<dbReference type="AlphaFoldDB" id="G5A817"/>
<gene>
    <name evidence="2" type="ORF">PHYSODRAFT_339915</name>
</gene>
<proteinExistence type="predicted"/>
<dbReference type="EMBL" id="JH159161">
    <property type="protein sequence ID" value="EGZ08043.1"/>
    <property type="molecule type" value="Genomic_DNA"/>
</dbReference>
<accession>G5A817</accession>
<feature type="region of interest" description="Disordered" evidence="1">
    <location>
        <begin position="1"/>
        <end position="34"/>
    </location>
</feature>
<feature type="compositionally biased region" description="Polar residues" evidence="1">
    <location>
        <begin position="20"/>
        <end position="30"/>
    </location>
</feature>
<protein>
    <submittedName>
        <fullName evidence="2">Uncharacterized protein</fullName>
    </submittedName>
</protein>
<organism evidence="2 3">
    <name type="scientific">Phytophthora sojae (strain P6497)</name>
    <name type="common">Soybean stem and root rot agent</name>
    <name type="synonym">Phytophthora megasperma f. sp. glycines</name>
    <dbReference type="NCBI Taxonomy" id="1094619"/>
    <lineage>
        <taxon>Eukaryota</taxon>
        <taxon>Sar</taxon>
        <taxon>Stramenopiles</taxon>
        <taxon>Oomycota</taxon>
        <taxon>Peronosporomycetes</taxon>
        <taxon>Peronosporales</taxon>
        <taxon>Peronosporaceae</taxon>
        <taxon>Phytophthora</taxon>
    </lineage>
</organism>